<keyword evidence="10" id="KW-0190">Covalent protein-DNA linkage</keyword>
<evidence type="ECO:0000313" key="14">
    <source>
        <dbReference type="Proteomes" id="UP001243775"/>
    </source>
</evidence>
<organism evidence="13 14">
    <name type="scientific">Macaca fascicularis stool-associated virus</name>
    <dbReference type="NCBI Taxonomy" id="2663259"/>
    <lineage>
        <taxon>Viruses</taxon>
    </lineage>
</organism>
<evidence type="ECO:0000256" key="5">
    <source>
        <dbReference type="ARBA" id="ARBA00022722"/>
    </source>
</evidence>
<evidence type="ECO:0000256" key="4">
    <source>
        <dbReference type="ARBA" id="ARBA00022705"/>
    </source>
</evidence>
<name>A0A5P9VJP3_9VIRU</name>
<dbReference type="GO" id="GO:0046872">
    <property type="term" value="F:metal ion binding"/>
    <property type="evidence" value="ECO:0007669"/>
    <property type="project" value="UniProtKB-KW"/>
</dbReference>
<dbReference type="Proteomes" id="UP001243775">
    <property type="component" value="Segment"/>
</dbReference>
<reference evidence="13" key="1">
    <citation type="journal article" date="2019" name="Viruses">
        <title>High Diversity and Novel Enteric Viruses in Fecal Viromes of Healthy Wild and Captive Thai Cynomolgus Macaques (Macaca fascicularis).</title>
        <authorList>
            <person name="Sawaswong V."/>
            <person name="Fahsbender E."/>
            <person name="Altan E."/>
            <person name="Kemthong T."/>
            <person name="Deng X."/>
            <person name="Malaivijitnond S."/>
            <person name="Payungporn S."/>
            <person name="Delwart E."/>
        </authorList>
    </citation>
    <scope>NUCLEOTIDE SEQUENCE</scope>
    <source>
        <strain evidence="13">PPT018/MFS01</strain>
    </source>
</reference>
<dbReference type="Gene3D" id="3.40.1310.20">
    <property type="match status" value="1"/>
</dbReference>
<dbReference type="SUPFAM" id="SSF52540">
    <property type="entry name" value="P-loop containing nucleoside triphosphate hydrolases"/>
    <property type="match status" value="1"/>
</dbReference>
<dbReference type="GO" id="GO:0016779">
    <property type="term" value="F:nucleotidyltransferase activity"/>
    <property type="evidence" value="ECO:0007669"/>
    <property type="project" value="UniProtKB-KW"/>
</dbReference>
<comment type="subcellular location">
    <subcellularLocation>
        <location evidence="1">Host nucleus</location>
    </subcellularLocation>
</comment>
<evidence type="ECO:0000256" key="10">
    <source>
        <dbReference type="ARBA" id="ARBA00023124"/>
    </source>
</evidence>
<dbReference type="EMBL" id="MN165385">
    <property type="protein sequence ID" value="QFX66118.1"/>
    <property type="molecule type" value="Genomic_DNA"/>
</dbReference>
<evidence type="ECO:0000256" key="3">
    <source>
        <dbReference type="ARBA" id="ARBA00022695"/>
    </source>
</evidence>
<keyword evidence="5" id="KW-0540">Nuclease</keyword>
<keyword evidence="6" id="KW-0479">Metal-binding</keyword>
<dbReference type="Pfam" id="PF02407">
    <property type="entry name" value="Viral_Rep"/>
    <property type="match status" value="1"/>
</dbReference>
<protein>
    <submittedName>
        <fullName evidence="13">Replication-associated protein</fullName>
    </submittedName>
</protein>
<evidence type="ECO:0000256" key="7">
    <source>
        <dbReference type="ARBA" id="ARBA00022741"/>
    </source>
</evidence>
<keyword evidence="3" id="KW-0548">Nucleotidyltransferase</keyword>
<keyword evidence="8" id="KW-0255">Endonuclease</keyword>
<keyword evidence="7" id="KW-0547">Nucleotide-binding</keyword>
<dbReference type="GO" id="GO:0004519">
    <property type="term" value="F:endonuclease activity"/>
    <property type="evidence" value="ECO:0007669"/>
    <property type="project" value="UniProtKB-KW"/>
</dbReference>
<dbReference type="InterPro" id="IPR049912">
    <property type="entry name" value="CRESS_DNA_REP"/>
</dbReference>
<evidence type="ECO:0000313" key="13">
    <source>
        <dbReference type="EMBL" id="QFX66118.1"/>
    </source>
</evidence>
<keyword evidence="9" id="KW-0378">Hydrolase</keyword>
<dbReference type="InterPro" id="IPR027417">
    <property type="entry name" value="P-loop_NTPase"/>
</dbReference>
<sequence>MTMVMTNYLAKRWCFTINNPTEEDKFWEKNREQIQYIVIQEERGENGTLHWQGFMILKDKKRMTWLKNHFNERAHWEITRGTNEQARDYCKKEDTYTGGLRVEEGELPKREAPKANERLMMAADELDSIKETYKRPTEIPSLVLLQSGFIPAYKECTSDILGPYRPNLKIITMVGPPATGKSFCIQKYFPTHGRCLCGNSGIWFQNPLANVMVFEEFCGQIQLQRMLQFLDPYPLAVEIKGGMRPALYNLVIITSNTPPNGWYKGDEAGQEGKRTDALLALWDRIGYSGGGYVPARTCGTYLQAPLGLSIQETRDWFNREFRKAIEGVLEEEEGEALS</sequence>
<accession>A0A5P9VJP3</accession>
<dbReference type="GO" id="GO:0016787">
    <property type="term" value="F:hydrolase activity"/>
    <property type="evidence" value="ECO:0007669"/>
    <property type="project" value="UniProtKB-KW"/>
</dbReference>
<evidence type="ECO:0000259" key="12">
    <source>
        <dbReference type="PROSITE" id="PS52020"/>
    </source>
</evidence>
<keyword evidence="11" id="KW-0238">DNA-binding</keyword>
<proteinExistence type="predicted"/>
<evidence type="ECO:0000256" key="11">
    <source>
        <dbReference type="ARBA" id="ARBA00023125"/>
    </source>
</evidence>
<dbReference type="GO" id="GO:0000166">
    <property type="term" value="F:nucleotide binding"/>
    <property type="evidence" value="ECO:0007669"/>
    <property type="project" value="UniProtKB-KW"/>
</dbReference>
<dbReference type="GO" id="GO:0003677">
    <property type="term" value="F:DNA binding"/>
    <property type="evidence" value="ECO:0007669"/>
    <property type="project" value="UniProtKB-KW"/>
</dbReference>
<dbReference type="GO" id="GO:0006260">
    <property type="term" value="P:DNA replication"/>
    <property type="evidence" value="ECO:0007669"/>
    <property type="project" value="UniProtKB-KW"/>
</dbReference>
<feature type="domain" description="CRESS-DNA virus Rep endonuclease" evidence="12">
    <location>
        <begin position="7"/>
        <end position="107"/>
    </location>
</feature>
<keyword evidence="4" id="KW-0235">DNA replication</keyword>
<keyword evidence="14" id="KW-1185">Reference proteome</keyword>
<keyword evidence="2" id="KW-0808">Transferase</keyword>
<dbReference type="PROSITE" id="PS52020">
    <property type="entry name" value="CRESS_DNA_REP"/>
    <property type="match status" value="1"/>
</dbReference>
<evidence type="ECO:0000256" key="8">
    <source>
        <dbReference type="ARBA" id="ARBA00022759"/>
    </source>
</evidence>
<evidence type="ECO:0000256" key="6">
    <source>
        <dbReference type="ARBA" id="ARBA00022723"/>
    </source>
</evidence>
<evidence type="ECO:0000256" key="2">
    <source>
        <dbReference type="ARBA" id="ARBA00022679"/>
    </source>
</evidence>
<evidence type="ECO:0000256" key="1">
    <source>
        <dbReference type="ARBA" id="ARBA00004147"/>
    </source>
</evidence>
<dbReference type="GO" id="GO:0042025">
    <property type="term" value="C:host cell nucleus"/>
    <property type="evidence" value="ECO:0007669"/>
    <property type="project" value="UniProtKB-SubCell"/>
</dbReference>
<evidence type="ECO:0000256" key="9">
    <source>
        <dbReference type="ARBA" id="ARBA00022801"/>
    </source>
</evidence>